<dbReference type="GO" id="GO:0005737">
    <property type="term" value="C:cytoplasm"/>
    <property type="evidence" value="ECO:0007669"/>
    <property type="project" value="UniProtKB-UniRule"/>
</dbReference>
<keyword evidence="4 6" id="KW-0238">DNA-binding</keyword>
<evidence type="ECO:0000313" key="10">
    <source>
        <dbReference type="Proteomes" id="UP000267187"/>
    </source>
</evidence>
<protein>
    <recommendedName>
        <fullName evidence="6">Nucleoid occlusion factor SlmA</fullName>
    </recommendedName>
</protein>
<dbReference type="EMBL" id="REFJ01000001">
    <property type="protein sequence ID" value="RMA82077.1"/>
    <property type="molecule type" value="Genomic_DNA"/>
</dbReference>
<sequence>MTVTEQKISRKQHILQALAGMLEQDLEGRITTAKLAQEVGVSEAALYRHFPSKTKMFEALIEFIETTVFERISKIIKDQTTALERCDAILFLLLGFCERNPGMARILVGDALAGENAKLHARVVKFFERVETQIKQILREAELREGLRPTLTVTEGANLLISCVEGRMGQFVRSGYRRSPTEGWRDQYQFLMTGFFR</sequence>
<comment type="function">
    <text evidence="6">Required for nucleoid occlusion (NO) phenomenon, which prevents Z-ring formation and cell division over the nucleoid. Acts as a DNA-associated cell division inhibitor that binds simultaneously chromosomal DNA and FtsZ, and disrupts the assembly of FtsZ polymers. SlmA-DNA-binding sequences (SBS) are dispersed on non-Ter regions of the chromosome, preventing FtsZ polymerization at these regions.</text>
</comment>
<dbReference type="InterPro" id="IPR036271">
    <property type="entry name" value="Tet_transcr_reg_TetR-rel_C_sf"/>
</dbReference>
<dbReference type="Gene3D" id="1.10.357.10">
    <property type="entry name" value="Tetracycline Repressor, domain 2"/>
    <property type="match status" value="1"/>
</dbReference>
<dbReference type="InterPro" id="IPR009057">
    <property type="entry name" value="Homeodomain-like_sf"/>
</dbReference>
<dbReference type="SUPFAM" id="SSF46689">
    <property type="entry name" value="Homeodomain-like"/>
    <property type="match status" value="1"/>
</dbReference>
<comment type="subcellular location">
    <subcellularLocation>
        <location evidence="6">Cytoplasm</location>
        <location evidence="6">Nucleoid</location>
    </subcellularLocation>
</comment>
<dbReference type="Pfam" id="PF00440">
    <property type="entry name" value="TetR_N"/>
    <property type="match status" value="1"/>
</dbReference>
<comment type="subunit">
    <text evidence="6">Homodimer. Interacts with FtsZ.</text>
</comment>
<dbReference type="NCBIfam" id="NF007015">
    <property type="entry name" value="PRK09480.1"/>
    <property type="match status" value="1"/>
</dbReference>
<dbReference type="HAMAP" id="MF_01839">
    <property type="entry name" value="NO_factor_SlmA"/>
    <property type="match status" value="1"/>
</dbReference>
<dbReference type="PANTHER" id="PTHR30055">
    <property type="entry name" value="HTH-TYPE TRANSCRIPTIONAL REGULATOR RUTR"/>
    <property type="match status" value="1"/>
</dbReference>
<keyword evidence="10" id="KW-1185">Reference proteome</keyword>
<dbReference type="OrthoDB" id="9179041at2"/>
<dbReference type="SUPFAM" id="SSF48498">
    <property type="entry name" value="Tetracyclin repressor-like, C-terminal domain"/>
    <property type="match status" value="1"/>
</dbReference>
<keyword evidence="2 6" id="KW-0132">Cell division</keyword>
<dbReference type="PANTHER" id="PTHR30055:SF183">
    <property type="entry name" value="NUCLEOID OCCLUSION FACTOR SLMA"/>
    <property type="match status" value="1"/>
</dbReference>
<dbReference type="Pfam" id="PF22276">
    <property type="entry name" value="SlmA-like_C"/>
    <property type="match status" value="1"/>
</dbReference>
<keyword evidence="3" id="KW-0175">Coiled coil</keyword>
<evidence type="ECO:0000259" key="8">
    <source>
        <dbReference type="PROSITE" id="PS50977"/>
    </source>
</evidence>
<dbReference type="InterPro" id="IPR023769">
    <property type="entry name" value="NO_SlmA"/>
</dbReference>
<organism evidence="9 10">
    <name type="scientific">Umboniibacter marinipuniceus</name>
    <dbReference type="NCBI Taxonomy" id="569599"/>
    <lineage>
        <taxon>Bacteria</taxon>
        <taxon>Pseudomonadati</taxon>
        <taxon>Pseudomonadota</taxon>
        <taxon>Gammaproteobacteria</taxon>
        <taxon>Cellvibrionales</taxon>
        <taxon>Cellvibrionaceae</taxon>
        <taxon>Umboniibacter</taxon>
    </lineage>
</organism>
<dbReference type="GO" id="GO:0000976">
    <property type="term" value="F:transcription cis-regulatory region binding"/>
    <property type="evidence" value="ECO:0007669"/>
    <property type="project" value="TreeGrafter"/>
</dbReference>
<keyword evidence="5 6" id="KW-0131">Cell cycle</keyword>
<accession>A0A3M0ABY2</accession>
<comment type="similarity">
    <text evidence="6">Belongs to the nucleoid occlusion factor SlmA family.</text>
</comment>
<evidence type="ECO:0000256" key="7">
    <source>
        <dbReference type="PROSITE-ProRule" id="PRU00335"/>
    </source>
</evidence>
<evidence type="ECO:0000256" key="3">
    <source>
        <dbReference type="ARBA" id="ARBA00023054"/>
    </source>
</evidence>
<comment type="caution">
    <text evidence="9">The sequence shown here is derived from an EMBL/GenBank/DDBJ whole genome shotgun (WGS) entry which is preliminary data.</text>
</comment>
<dbReference type="GO" id="GO:0010974">
    <property type="term" value="P:negative regulation of division septum assembly"/>
    <property type="evidence" value="ECO:0007669"/>
    <property type="project" value="InterPro"/>
</dbReference>
<reference evidence="9 10" key="1">
    <citation type="submission" date="2018-10" db="EMBL/GenBank/DDBJ databases">
        <title>Genomic Encyclopedia of Type Strains, Phase IV (KMG-IV): sequencing the most valuable type-strain genomes for metagenomic binning, comparative biology and taxonomic classification.</title>
        <authorList>
            <person name="Goeker M."/>
        </authorList>
    </citation>
    <scope>NUCLEOTIDE SEQUENCE [LARGE SCALE GENOMIC DNA]</scope>
    <source>
        <strain evidence="9 10">DSM 25080</strain>
    </source>
</reference>
<dbReference type="Proteomes" id="UP000267187">
    <property type="component" value="Unassembled WGS sequence"/>
</dbReference>
<evidence type="ECO:0000256" key="1">
    <source>
        <dbReference type="ARBA" id="ARBA00022490"/>
    </source>
</evidence>
<evidence type="ECO:0000256" key="5">
    <source>
        <dbReference type="ARBA" id="ARBA00023306"/>
    </source>
</evidence>
<gene>
    <name evidence="6" type="primary">slmA</name>
    <name evidence="9" type="ORF">DFR27_0024</name>
</gene>
<dbReference type="GO" id="GO:0003700">
    <property type="term" value="F:DNA-binding transcription factor activity"/>
    <property type="evidence" value="ECO:0007669"/>
    <property type="project" value="TreeGrafter"/>
</dbReference>
<dbReference type="GO" id="GO:0051301">
    <property type="term" value="P:cell division"/>
    <property type="evidence" value="ECO:0007669"/>
    <property type="project" value="UniProtKB-KW"/>
</dbReference>
<feature type="DNA-binding region" description="H-T-H motif" evidence="7">
    <location>
        <begin position="31"/>
        <end position="50"/>
    </location>
</feature>
<feature type="domain" description="HTH tetR-type" evidence="8">
    <location>
        <begin position="8"/>
        <end position="68"/>
    </location>
</feature>
<evidence type="ECO:0000256" key="2">
    <source>
        <dbReference type="ARBA" id="ARBA00022618"/>
    </source>
</evidence>
<dbReference type="PROSITE" id="PS50977">
    <property type="entry name" value="HTH_TETR_2"/>
    <property type="match status" value="1"/>
</dbReference>
<evidence type="ECO:0000256" key="4">
    <source>
        <dbReference type="ARBA" id="ARBA00023125"/>
    </source>
</evidence>
<name>A0A3M0ABY2_9GAMM</name>
<dbReference type="GO" id="GO:0043590">
    <property type="term" value="C:bacterial nucleoid"/>
    <property type="evidence" value="ECO:0007669"/>
    <property type="project" value="UniProtKB-UniRule"/>
</dbReference>
<evidence type="ECO:0000256" key="6">
    <source>
        <dbReference type="HAMAP-Rule" id="MF_01839"/>
    </source>
</evidence>
<evidence type="ECO:0000313" key="9">
    <source>
        <dbReference type="EMBL" id="RMA82077.1"/>
    </source>
</evidence>
<dbReference type="InterPro" id="IPR001647">
    <property type="entry name" value="HTH_TetR"/>
</dbReference>
<keyword evidence="1 6" id="KW-0963">Cytoplasm</keyword>
<dbReference type="RefSeq" id="WP_121875429.1">
    <property type="nucleotide sequence ID" value="NZ_REFJ01000001.1"/>
</dbReference>
<dbReference type="InterPro" id="IPR050109">
    <property type="entry name" value="HTH-type_TetR-like_transc_reg"/>
</dbReference>
<dbReference type="AlphaFoldDB" id="A0A3M0ABY2"/>
<proteinExistence type="inferred from homology"/>
<dbReference type="InterPro" id="IPR054580">
    <property type="entry name" value="SlmA-like_C"/>
</dbReference>